<keyword evidence="2" id="KW-1185">Reference proteome</keyword>
<evidence type="ECO:0000313" key="1">
    <source>
        <dbReference type="EMBL" id="KFH41958.1"/>
    </source>
</evidence>
<proteinExistence type="predicted"/>
<gene>
    <name evidence="1" type="ORF">ACRE_073220</name>
</gene>
<sequence>MNRSRPRLKNGVDLQLQSAFSDGNWPVVIRLAEKRARSLNDPYYEVRLSVCRLALIVKTCAESQVDDPSAKYTAVAAVSQFVKDGTVIKDVDALDLLEWATLDLTEEDDFLETLGPLRVRAVKAAPKDKHAASRCLESCLIHWDLTSAQQIAAVLDRSFPQERHFMFWNIAITYMLSTSPQATEDKKKLYGMLAFKQIERAAQAAEQAASSGDGTQPPARSVQKEEEILLLYEITETHGTHQDFEKLVSSPVFGPLPLFRQGRKELFLRVIARHRRDSNWGAIYRLCNDCLSEKDADGKPNLLASDYHVWEEFIYSASQIKVADETAVETVQGLLLQLIKSPNLRPIYRRNVLLARVSATFQLISDETDDSVDGKASSTRLRELTRYIEDQANSPACFDDIKPFVEKLDRSGMDHLAQDFMPQLCEKRESEGDAEARQARLLSLKVRYLMATCPLSYSSVPDEAAARTRCFTSIWQDGLEFYKDIATKSADTLSVDPQLPPELALLVAFCSIKLANTDPNGSLASIPASSRRHLFHAILLLEYQLSFSPKNSQLLLVLVQLHLLLGSAPRSRQLWDELGVKRTIMDSLAPLFYDRLSLASPALLSPSENWGWQLMDMLTSHFSYSLKLRMPRRLVDAFESESYSSVLEIPKYIHSLRTSATRAISLVEETRSERVLGAPTWELFSDPRFTEVSDDTQLKETIDYGSFPSWDYSASPPVYARLRLGPPPSNRRAHLGLLAEAFHDVLGYKPPTAYKVAMASSTPDQVFVIESLSRIGNSFNKFLSGPSSDLMPAEAVYYDVIGLLSTLVPLCAGSGRSPAFEAAFGQLVDAVTAGLEALRAQIPYYGGLGVEEVVNLFSSMHTVGVYRETASGVALATRWILDFNERARERDRSGQSNLPKEVTARVKGLHAAAEAALGEGRGWVTGLKAHIRGDDFQGRFKSWVFEDAEALRDVAYEDIVPGLVANMRENVAGWQQVKWE</sequence>
<dbReference type="HOGENOM" id="CLU_012285_1_0_1"/>
<organism evidence="1 2">
    <name type="scientific">Hapsidospora chrysogenum (strain ATCC 11550 / CBS 779.69 / DSM 880 / IAM 14645 / JCM 23072 / IMI 49137)</name>
    <name type="common">Acremonium chrysogenum</name>
    <dbReference type="NCBI Taxonomy" id="857340"/>
    <lineage>
        <taxon>Eukaryota</taxon>
        <taxon>Fungi</taxon>
        <taxon>Dikarya</taxon>
        <taxon>Ascomycota</taxon>
        <taxon>Pezizomycotina</taxon>
        <taxon>Sordariomycetes</taxon>
        <taxon>Hypocreomycetidae</taxon>
        <taxon>Hypocreales</taxon>
        <taxon>Bionectriaceae</taxon>
        <taxon>Hapsidospora</taxon>
    </lineage>
</organism>
<dbReference type="STRING" id="857340.A0A086SXX6"/>
<keyword evidence="1" id="KW-0808">Transferase</keyword>
<dbReference type="GO" id="GO:0016740">
    <property type="term" value="F:transferase activity"/>
    <property type="evidence" value="ECO:0007669"/>
    <property type="project" value="UniProtKB-KW"/>
</dbReference>
<dbReference type="OrthoDB" id="1874341at2759"/>
<dbReference type="Proteomes" id="UP000029964">
    <property type="component" value="Unassembled WGS sequence"/>
</dbReference>
<name>A0A086SXX6_HAPC1</name>
<reference evidence="2" key="1">
    <citation type="journal article" date="2014" name="Genome Announc.">
        <title>Genome sequence and annotation of Acremonium chrysogenum, producer of the beta-lactam antibiotic cephalosporin C.</title>
        <authorList>
            <person name="Terfehr D."/>
            <person name="Dahlmann T.A."/>
            <person name="Specht T."/>
            <person name="Zadra I."/>
            <person name="Kuernsteiner H."/>
            <person name="Kueck U."/>
        </authorList>
    </citation>
    <scope>NUCLEOTIDE SEQUENCE [LARGE SCALE GENOMIC DNA]</scope>
    <source>
        <strain evidence="2">ATCC 11550 / CBS 779.69 / DSM 880 / IAM 14645 / JCM 23072 / IMI 49137</strain>
    </source>
</reference>
<protein>
    <submittedName>
        <fullName evidence="1">N-terminal acetyltransferase B complex subunit-like protein</fullName>
    </submittedName>
</protein>
<dbReference type="InterPro" id="IPR019183">
    <property type="entry name" value="NAA25_NatB_aux_su"/>
</dbReference>
<dbReference type="Pfam" id="PF09797">
    <property type="entry name" value="NatB_MDM20"/>
    <property type="match status" value="1"/>
</dbReference>
<dbReference type="AlphaFoldDB" id="A0A086SXX6"/>
<accession>A0A086SXX6</accession>
<evidence type="ECO:0000313" key="2">
    <source>
        <dbReference type="Proteomes" id="UP000029964"/>
    </source>
</evidence>
<dbReference type="EMBL" id="JPKY01000109">
    <property type="protein sequence ID" value="KFH41958.1"/>
    <property type="molecule type" value="Genomic_DNA"/>
</dbReference>
<comment type="caution">
    <text evidence="1">The sequence shown here is derived from an EMBL/GenBank/DDBJ whole genome shotgun (WGS) entry which is preliminary data.</text>
</comment>